<proteinExistence type="predicted"/>
<feature type="region of interest" description="Disordered" evidence="4">
    <location>
        <begin position="77"/>
        <end position="171"/>
    </location>
</feature>
<dbReference type="PANTHER" id="PTHR46227">
    <property type="entry name" value="GLUTAMATE RECEPTOR-INTERACTING PROTEIN GRIP"/>
    <property type="match status" value="1"/>
</dbReference>
<gene>
    <name evidence="6" type="primary">GRIP2_4</name>
    <name evidence="6" type="ORF">ATANTOWER_011332</name>
</gene>
<feature type="compositionally biased region" description="Polar residues" evidence="4">
    <location>
        <begin position="91"/>
        <end position="106"/>
    </location>
</feature>
<dbReference type="InterPro" id="IPR043545">
    <property type="entry name" value="GRIP1/2"/>
</dbReference>
<comment type="subcellular location">
    <subcellularLocation>
        <location evidence="1">Cytoplasm</location>
    </subcellularLocation>
</comment>
<dbReference type="InterPro" id="IPR001478">
    <property type="entry name" value="PDZ"/>
</dbReference>
<dbReference type="CDD" id="cd06686">
    <property type="entry name" value="PDZ4_GRIP1-2-like"/>
    <property type="match status" value="1"/>
</dbReference>
<feature type="compositionally biased region" description="Low complexity" evidence="4">
    <location>
        <begin position="112"/>
        <end position="130"/>
    </location>
</feature>
<organism evidence="6 7">
    <name type="scientific">Ataeniobius toweri</name>
    <dbReference type="NCBI Taxonomy" id="208326"/>
    <lineage>
        <taxon>Eukaryota</taxon>
        <taxon>Metazoa</taxon>
        <taxon>Chordata</taxon>
        <taxon>Craniata</taxon>
        <taxon>Vertebrata</taxon>
        <taxon>Euteleostomi</taxon>
        <taxon>Actinopterygii</taxon>
        <taxon>Neopterygii</taxon>
        <taxon>Teleostei</taxon>
        <taxon>Neoteleostei</taxon>
        <taxon>Acanthomorphata</taxon>
        <taxon>Ovalentaria</taxon>
        <taxon>Atherinomorphae</taxon>
        <taxon>Cyprinodontiformes</taxon>
        <taxon>Goodeidae</taxon>
        <taxon>Ataeniobius</taxon>
    </lineage>
</organism>
<dbReference type="EMBL" id="JAHUTI010022133">
    <property type="protein sequence ID" value="MED6239801.1"/>
    <property type="molecule type" value="Genomic_DNA"/>
</dbReference>
<dbReference type="Pfam" id="PF17820">
    <property type="entry name" value="PDZ_6"/>
    <property type="match status" value="1"/>
</dbReference>
<evidence type="ECO:0000256" key="4">
    <source>
        <dbReference type="SAM" id="MobiDB-lite"/>
    </source>
</evidence>
<comment type="caution">
    <text evidence="6">The sequence shown here is derived from an EMBL/GenBank/DDBJ whole genome shotgun (WGS) entry which is preliminary data.</text>
</comment>
<protein>
    <submittedName>
        <fullName evidence="6">Glutamate receptor-interacting protein 2</fullName>
    </submittedName>
</protein>
<keyword evidence="2" id="KW-0963">Cytoplasm</keyword>
<evidence type="ECO:0000259" key="5">
    <source>
        <dbReference type="SMART" id="SM00228"/>
    </source>
</evidence>
<dbReference type="InterPro" id="IPR041489">
    <property type="entry name" value="PDZ_6"/>
</dbReference>
<reference evidence="6 7" key="1">
    <citation type="submission" date="2021-07" db="EMBL/GenBank/DDBJ databases">
        <authorList>
            <person name="Palmer J.M."/>
        </authorList>
    </citation>
    <scope>NUCLEOTIDE SEQUENCE [LARGE SCALE GENOMIC DNA]</scope>
    <source>
        <strain evidence="6 7">AT_MEX2019</strain>
        <tissue evidence="6">Muscle</tissue>
    </source>
</reference>
<keyword evidence="7" id="KW-1185">Reference proteome</keyword>
<evidence type="ECO:0000256" key="1">
    <source>
        <dbReference type="ARBA" id="ARBA00004496"/>
    </source>
</evidence>
<keyword evidence="3" id="KW-0677">Repeat</keyword>
<dbReference type="InterPro" id="IPR036034">
    <property type="entry name" value="PDZ_sf"/>
</dbReference>
<feature type="non-terminal residue" evidence="6">
    <location>
        <position position="318"/>
    </location>
</feature>
<evidence type="ECO:0000313" key="6">
    <source>
        <dbReference type="EMBL" id="MED6239801.1"/>
    </source>
</evidence>
<dbReference type="Gene3D" id="2.30.42.10">
    <property type="match status" value="2"/>
</dbReference>
<evidence type="ECO:0000256" key="3">
    <source>
        <dbReference type="ARBA" id="ARBA00022737"/>
    </source>
</evidence>
<dbReference type="SUPFAM" id="SSF50156">
    <property type="entry name" value="PDZ domain-like"/>
    <property type="match status" value="1"/>
</dbReference>
<dbReference type="SMART" id="SM00228">
    <property type="entry name" value="PDZ"/>
    <property type="match status" value="1"/>
</dbReference>
<evidence type="ECO:0000313" key="7">
    <source>
        <dbReference type="Proteomes" id="UP001345963"/>
    </source>
</evidence>
<dbReference type="PANTHER" id="PTHR46227:SF5">
    <property type="entry name" value="GLUTAMATE RECEPTOR INTERACTING PROTEIN 2 ISOFORM X1"/>
    <property type="match status" value="1"/>
</dbReference>
<name>A0ABU7ANJ4_9TELE</name>
<dbReference type="Proteomes" id="UP001345963">
    <property type="component" value="Unassembled WGS sequence"/>
</dbReference>
<keyword evidence="6" id="KW-0675">Receptor</keyword>
<feature type="compositionally biased region" description="Basic residues" evidence="4">
    <location>
        <begin position="146"/>
        <end position="156"/>
    </location>
</feature>
<evidence type="ECO:0000256" key="2">
    <source>
        <dbReference type="ARBA" id="ARBA00022490"/>
    </source>
</evidence>
<sequence>MQKHKLCIDINQAFSCTQSRTSHMPLSSQSAGPPGCVQQSYCLCQNEMIKMIFSLKAALWSLAPKFKVQKSNHHHWEQSSNYCHPPHASHSKTWSSPSHPHNQQDPCKSAVSGGFSPSSTATSGFSSQGSNSLPCPIAPTSPRSSTGRRRNRKKDHKSSLSLSSSSVGPGGQIFHVETSEVLLRGDPLTGFGIQLQGGVFATETLSAPPVIRFIEPDSPAERCGLLQVGDRVLSINGIPTEDGTLEEAHQLLRDSALANKVTVEVEFDVAESVVPSSGMFHVKLPKRRGVELGITISASKKPGKPLIISDIRKGSIAH</sequence>
<feature type="domain" description="PDZ" evidence="5">
    <location>
        <begin position="189"/>
        <end position="269"/>
    </location>
</feature>
<accession>A0ABU7ANJ4</accession>